<name>A0A1J5R5K1_9ZZZZ</name>
<reference evidence="2" key="1">
    <citation type="submission" date="2016-10" db="EMBL/GenBank/DDBJ databases">
        <title>Sequence of Gallionella enrichment culture.</title>
        <authorList>
            <person name="Poehlein A."/>
            <person name="Muehling M."/>
            <person name="Daniel R."/>
        </authorList>
    </citation>
    <scope>NUCLEOTIDE SEQUENCE</scope>
</reference>
<organism evidence="2">
    <name type="scientific">mine drainage metagenome</name>
    <dbReference type="NCBI Taxonomy" id="410659"/>
    <lineage>
        <taxon>unclassified sequences</taxon>
        <taxon>metagenomes</taxon>
        <taxon>ecological metagenomes</taxon>
    </lineage>
</organism>
<evidence type="ECO:0000313" key="2">
    <source>
        <dbReference type="EMBL" id="OIQ83445.1"/>
    </source>
</evidence>
<accession>A0A1J5R5K1</accession>
<proteinExistence type="predicted"/>
<dbReference type="EMBL" id="MLJW01000702">
    <property type="protein sequence ID" value="OIQ83445.1"/>
    <property type="molecule type" value="Genomic_DNA"/>
</dbReference>
<protein>
    <submittedName>
        <fullName evidence="2">Uncharacterized protein</fullName>
    </submittedName>
</protein>
<dbReference type="AlphaFoldDB" id="A0A1J5R5K1"/>
<evidence type="ECO:0000256" key="1">
    <source>
        <dbReference type="SAM" id="MobiDB-lite"/>
    </source>
</evidence>
<feature type="region of interest" description="Disordered" evidence="1">
    <location>
        <begin position="1"/>
        <end position="23"/>
    </location>
</feature>
<gene>
    <name evidence="2" type="ORF">GALL_347450</name>
</gene>
<comment type="caution">
    <text evidence="2">The sequence shown here is derived from an EMBL/GenBank/DDBJ whole genome shotgun (WGS) entry which is preliminary data.</text>
</comment>
<sequence length="270" mass="28355">MLDLGPRPCGGGAADQAAHGERADARVHGQGVLGKALAQHVGQALQAERARIRGQLHAGAAVLPQAPGHLGVGDGGAFEHLDAPAGFGRGGLEEAAARRDFVEQAPQRDERAGCRGGRSHLPQAAVRRADARAGLAAAAADDLDLGHGRHRRQRLAAETQRLGLFEVGQRGDLAGGVPGQRQRQLIRRDAAAVVLHAQHVEPALGDAHGDAGAAGVQGVVQQFAQRRGRPFDHFAGGDLRNQGVGQGPDGGWRLRGAWRRIHEFRLGFSR</sequence>